<dbReference type="InterPro" id="IPR020472">
    <property type="entry name" value="WD40_PAC1"/>
</dbReference>
<evidence type="ECO:0000313" key="5">
    <source>
        <dbReference type="Proteomes" id="UP000030108"/>
    </source>
</evidence>
<dbReference type="InterPro" id="IPR015943">
    <property type="entry name" value="WD40/YVTN_repeat-like_dom_sf"/>
</dbReference>
<dbReference type="InterPro" id="IPR050349">
    <property type="entry name" value="WD_LIS1/nudF_dynein_reg"/>
</dbReference>
<dbReference type="Gene3D" id="2.130.10.10">
    <property type="entry name" value="YVTN repeat-like/Quinoprotein amine dehydrogenase"/>
    <property type="match status" value="3"/>
</dbReference>
<evidence type="ECO:0000256" key="1">
    <source>
        <dbReference type="ARBA" id="ARBA00022574"/>
    </source>
</evidence>
<dbReference type="Proteomes" id="UP000030108">
    <property type="component" value="Unassembled WGS sequence"/>
</dbReference>
<dbReference type="EMBL" id="JATN01000320">
    <property type="protein sequence ID" value="EUC60058.1"/>
    <property type="molecule type" value="Genomic_DNA"/>
</dbReference>
<sequence>MKDQLRFNICNLASSFVPDKEVEDMEERIKANISPTLAYACRFWTSHLALAPHASVLTLLDEFLRDRLLFWMEVLSLRRELATGIEGLLKVQQWLARAEPSSSELMYYVDDARSFVTSFAVNPTSQSTPHIYLSSLSLCPRSNTVYHHGQRLRGLLELKGSLMDLREGAPLAVWDIGSEHVESLALSPDGNRVATGCSDKMLRILSAYDGTTQLGPLKGHTEAVSSIAFSPDGGRVVSSSDHDIIVWNAYNGTLITGPFRSSQLGTILSVSFSPDGSLLVSGGLDHTVRVWNAHDGSPLFDPLASGLDLVFCTKFSPNGSLIAAPSADHSIRLWNTFDGSPSGPMLEGHTGPVQSFAFTPDSTRLVSGSNDQTIRVWNISDGSLVVDPFQGHTSAIRAVDVSHDGTRVVSSDSSTIRLWNIDDGTLVAGPFYAITASPGSLAFSPDDTRIIYAGHGRIYVRSMRDGMFLRAPATLQDDVIIGISSVAFRSEGTHFMTSGRAGALRIWNATDGSFTTSPNKAEFVQSSFSTLSPDGSYIAGTQGDTSLQVVDTMDGSLAAGPFEIERSELSTLSFSRNNRAIIMGFLDGTIKLCDLKSGNTTV</sequence>
<dbReference type="InterPro" id="IPR001680">
    <property type="entry name" value="WD40_rpt"/>
</dbReference>
<keyword evidence="1 3" id="KW-0853">WD repeat</keyword>
<dbReference type="SMART" id="SM00320">
    <property type="entry name" value="WD40"/>
    <property type="match status" value="8"/>
</dbReference>
<dbReference type="PRINTS" id="PR00320">
    <property type="entry name" value="GPROTEINBRPT"/>
</dbReference>
<dbReference type="Pfam" id="PF00400">
    <property type="entry name" value="WD40"/>
    <property type="match status" value="6"/>
</dbReference>
<dbReference type="OrthoDB" id="538223at2759"/>
<evidence type="ECO:0000256" key="3">
    <source>
        <dbReference type="PROSITE-ProRule" id="PRU00221"/>
    </source>
</evidence>
<reference evidence="5" key="1">
    <citation type="journal article" date="2014" name="Genome Announc.">
        <title>Draft genome sequence of the plant-pathogenic soil fungus Rhizoctonia solani anastomosis group 3 strain Rhs1AP.</title>
        <authorList>
            <person name="Cubeta M.A."/>
            <person name="Thomas E."/>
            <person name="Dean R.A."/>
            <person name="Jabaji S."/>
            <person name="Neate S.M."/>
            <person name="Tavantzis S."/>
            <person name="Toda T."/>
            <person name="Vilgalys R."/>
            <person name="Bharathan N."/>
            <person name="Fedorova-Abrams N."/>
            <person name="Pakala S.B."/>
            <person name="Pakala S.M."/>
            <person name="Zafar N."/>
            <person name="Joardar V."/>
            <person name="Losada L."/>
            <person name="Nierman W.C."/>
        </authorList>
    </citation>
    <scope>NUCLEOTIDE SEQUENCE [LARGE SCALE GENOMIC DNA]</scope>
    <source>
        <strain evidence="5">AG-3</strain>
    </source>
</reference>
<protein>
    <submittedName>
        <fullName evidence="4">Vegetative incompatibility protein HET-E-1</fullName>
    </submittedName>
</protein>
<dbReference type="InterPro" id="IPR036322">
    <property type="entry name" value="WD40_repeat_dom_sf"/>
</dbReference>
<feature type="repeat" description="WD" evidence="3">
    <location>
        <begin position="483"/>
        <end position="517"/>
    </location>
</feature>
<feature type="repeat" description="WD" evidence="3">
    <location>
        <begin position="217"/>
        <end position="257"/>
    </location>
</feature>
<feature type="repeat" description="WD" evidence="3">
    <location>
        <begin position="260"/>
        <end position="301"/>
    </location>
</feature>
<proteinExistence type="predicted"/>
<dbReference type="InterPro" id="IPR019775">
    <property type="entry name" value="WD40_repeat_CS"/>
</dbReference>
<feature type="repeat" description="WD" evidence="3">
    <location>
        <begin position="303"/>
        <end position="335"/>
    </location>
</feature>
<dbReference type="AlphaFoldDB" id="X8JAS3"/>
<dbReference type="CDD" id="cd00200">
    <property type="entry name" value="WD40"/>
    <property type="match status" value="1"/>
</dbReference>
<feature type="repeat" description="WD" evidence="3">
    <location>
        <begin position="389"/>
        <end position="429"/>
    </location>
</feature>
<feature type="repeat" description="WD" evidence="3">
    <location>
        <begin position="346"/>
        <end position="387"/>
    </location>
</feature>
<dbReference type="PROSITE" id="PS00678">
    <property type="entry name" value="WD_REPEATS_1"/>
    <property type="match status" value="1"/>
</dbReference>
<dbReference type="PROSITE" id="PS50294">
    <property type="entry name" value="WD_REPEATS_REGION"/>
    <property type="match status" value="4"/>
</dbReference>
<keyword evidence="2" id="KW-0677">Repeat</keyword>
<dbReference type="SUPFAM" id="SSF50978">
    <property type="entry name" value="WD40 repeat-like"/>
    <property type="match status" value="2"/>
</dbReference>
<evidence type="ECO:0000256" key="2">
    <source>
        <dbReference type="ARBA" id="ARBA00022737"/>
    </source>
</evidence>
<evidence type="ECO:0000313" key="4">
    <source>
        <dbReference type="EMBL" id="EUC60058.1"/>
    </source>
</evidence>
<dbReference type="PROSITE" id="PS50082">
    <property type="entry name" value="WD_REPEATS_2"/>
    <property type="match status" value="6"/>
</dbReference>
<comment type="caution">
    <text evidence="4">The sequence shown here is derived from an EMBL/GenBank/DDBJ whole genome shotgun (WGS) entry which is preliminary data.</text>
</comment>
<feature type="non-terminal residue" evidence="4">
    <location>
        <position position="602"/>
    </location>
</feature>
<accession>X8JAS3</accession>
<dbReference type="PANTHER" id="PTHR44129">
    <property type="entry name" value="WD REPEAT-CONTAINING PROTEIN POP1"/>
    <property type="match status" value="1"/>
</dbReference>
<gene>
    <name evidence="4" type="ORF">RSOL_547490</name>
</gene>
<name>X8JAS3_9AGAM</name>
<organism evidence="4 5">
    <name type="scientific">Rhizoctonia solani AG-3 Rhs1AP</name>
    <dbReference type="NCBI Taxonomy" id="1086054"/>
    <lineage>
        <taxon>Eukaryota</taxon>
        <taxon>Fungi</taxon>
        <taxon>Dikarya</taxon>
        <taxon>Basidiomycota</taxon>
        <taxon>Agaricomycotina</taxon>
        <taxon>Agaricomycetes</taxon>
        <taxon>Cantharellales</taxon>
        <taxon>Ceratobasidiaceae</taxon>
        <taxon>Rhizoctonia</taxon>
    </lineage>
</organism>